<gene>
    <name evidence="1" type="ORF">C1H46_000369</name>
</gene>
<dbReference type="Proteomes" id="UP000315295">
    <property type="component" value="Unassembled WGS sequence"/>
</dbReference>
<sequence length="78" mass="9072">MRRSTDVYGREGMAESSTRKALSQRGIIYLVWTVRSQNLWKLNGVPYKAVVMLKEFELKLPWRIIGESSVGFEVEENH</sequence>
<accession>A0A540NSZ3</accession>
<dbReference type="EMBL" id="VIEB01000006">
    <property type="protein sequence ID" value="TQE14075.1"/>
    <property type="molecule type" value="Genomic_DNA"/>
</dbReference>
<reference evidence="1 2" key="1">
    <citation type="journal article" date="2019" name="G3 (Bethesda)">
        <title>Sequencing of a Wild Apple (Malus baccata) Genome Unravels the Differences Between Cultivated and Wild Apple Species Regarding Disease Resistance and Cold Tolerance.</title>
        <authorList>
            <person name="Chen X."/>
        </authorList>
    </citation>
    <scope>NUCLEOTIDE SEQUENCE [LARGE SCALE GENOMIC DNA]</scope>
    <source>
        <strain evidence="2">cv. Shandingzi</strain>
        <tissue evidence="1">Leaves</tissue>
    </source>
</reference>
<comment type="caution">
    <text evidence="1">The sequence shown here is derived from an EMBL/GenBank/DDBJ whole genome shotgun (WGS) entry which is preliminary data.</text>
</comment>
<protein>
    <submittedName>
        <fullName evidence="1">Uncharacterized protein</fullName>
    </submittedName>
</protein>
<keyword evidence="2" id="KW-1185">Reference proteome</keyword>
<organism evidence="1 2">
    <name type="scientific">Malus baccata</name>
    <name type="common">Siberian crab apple</name>
    <name type="synonym">Pyrus baccata</name>
    <dbReference type="NCBI Taxonomy" id="106549"/>
    <lineage>
        <taxon>Eukaryota</taxon>
        <taxon>Viridiplantae</taxon>
        <taxon>Streptophyta</taxon>
        <taxon>Embryophyta</taxon>
        <taxon>Tracheophyta</taxon>
        <taxon>Spermatophyta</taxon>
        <taxon>Magnoliopsida</taxon>
        <taxon>eudicotyledons</taxon>
        <taxon>Gunneridae</taxon>
        <taxon>Pentapetalae</taxon>
        <taxon>rosids</taxon>
        <taxon>fabids</taxon>
        <taxon>Rosales</taxon>
        <taxon>Rosaceae</taxon>
        <taxon>Amygdaloideae</taxon>
        <taxon>Maleae</taxon>
        <taxon>Malus</taxon>
    </lineage>
</organism>
<name>A0A540NSZ3_MALBA</name>
<evidence type="ECO:0000313" key="2">
    <source>
        <dbReference type="Proteomes" id="UP000315295"/>
    </source>
</evidence>
<proteinExistence type="predicted"/>
<evidence type="ECO:0000313" key="1">
    <source>
        <dbReference type="EMBL" id="TQE14075.1"/>
    </source>
</evidence>
<dbReference type="AlphaFoldDB" id="A0A540NSZ3"/>